<gene>
    <name evidence="3" type="ORF">A2008_09075</name>
</gene>
<dbReference type="Gene3D" id="3.30.450.40">
    <property type="match status" value="1"/>
</dbReference>
<protein>
    <recommendedName>
        <fullName evidence="2">GAF domain-containing protein</fullName>
    </recommendedName>
</protein>
<dbReference type="Proteomes" id="UP000178735">
    <property type="component" value="Unassembled WGS sequence"/>
</dbReference>
<evidence type="ECO:0000256" key="1">
    <source>
        <dbReference type="SAM" id="Phobius"/>
    </source>
</evidence>
<dbReference type="PANTHER" id="PTHR43155:SF2">
    <property type="entry name" value="CYCLIC DI-GMP PHOSPHODIESTERASE PA4108"/>
    <property type="match status" value="1"/>
</dbReference>
<dbReference type="SUPFAM" id="SSF55781">
    <property type="entry name" value="GAF domain-like"/>
    <property type="match status" value="1"/>
</dbReference>
<comment type="caution">
    <text evidence="3">The sequence shown here is derived from an EMBL/GenBank/DDBJ whole genome shotgun (WGS) entry which is preliminary data.</text>
</comment>
<dbReference type="PANTHER" id="PTHR43155">
    <property type="entry name" value="CYCLIC DI-GMP PHOSPHODIESTERASE PA4108-RELATED"/>
    <property type="match status" value="1"/>
</dbReference>
<evidence type="ECO:0000313" key="4">
    <source>
        <dbReference type="Proteomes" id="UP000178735"/>
    </source>
</evidence>
<reference evidence="3 4" key="1">
    <citation type="journal article" date="2016" name="Nat. Commun.">
        <title>Thousands of microbial genomes shed light on interconnected biogeochemical processes in an aquifer system.</title>
        <authorList>
            <person name="Anantharaman K."/>
            <person name="Brown C.T."/>
            <person name="Hug L.A."/>
            <person name="Sharon I."/>
            <person name="Castelle C.J."/>
            <person name="Probst A.J."/>
            <person name="Thomas B.C."/>
            <person name="Singh A."/>
            <person name="Wilkins M.J."/>
            <person name="Karaoz U."/>
            <person name="Brodie E.L."/>
            <person name="Williams K.H."/>
            <person name="Hubbard S.S."/>
            <person name="Banfield J.F."/>
        </authorList>
    </citation>
    <scope>NUCLEOTIDE SEQUENCE [LARGE SCALE GENOMIC DNA]</scope>
</reference>
<name>A0A1F7WHI4_9BACT</name>
<dbReference type="InterPro" id="IPR029016">
    <property type="entry name" value="GAF-like_dom_sf"/>
</dbReference>
<feature type="domain" description="GAF" evidence="2">
    <location>
        <begin position="51"/>
        <end position="200"/>
    </location>
</feature>
<feature type="transmembrane region" description="Helical" evidence="1">
    <location>
        <begin position="6"/>
        <end position="22"/>
    </location>
</feature>
<organism evidence="3 4">
    <name type="scientific">Candidatus Wallbacteria bacterium GWC2_49_35</name>
    <dbReference type="NCBI Taxonomy" id="1817813"/>
    <lineage>
        <taxon>Bacteria</taxon>
        <taxon>Candidatus Walliibacteriota</taxon>
    </lineage>
</organism>
<dbReference type="SMART" id="SM00065">
    <property type="entry name" value="GAF"/>
    <property type="match status" value="1"/>
</dbReference>
<evidence type="ECO:0000313" key="3">
    <source>
        <dbReference type="EMBL" id="OGM02240.1"/>
    </source>
</evidence>
<evidence type="ECO:0000259" key="2">
    <source>
        <dbReference type="SMART" id="SM00065"/>
    </source>
</evidence>
<keyword evidence="1" id="KW-1133">Transmembrane helix</keyword>
<dbReference type="Pfam" id="PF01590">
    <property type="entry name" value="GAF"/>
    <property type="match status" value="1"/>
</dbReference>
<dbReference type="AlphaFoldDB" id="A0A1F7WHI4"/>
<sequence length="201" mass="22696">MVYMVILIGIIIYYLLIYYLMIKPNQKALENSNKKLKLLYELSMKFHETITLENSLEKILNQVIEIVNADVASLFLLDEKKETFYCPVAVGPTAVEVVKIRVPYGEGVVSRVEAAKTPLLINDISKEKVHFKEVDDKLNYSTKTMICVPLFVKDKFLGAFQVINKKDGKMFTSDDSELLGAIASLTSLAIKSACEFRSLSK</sequence>
<dbReference type="EMBL" id="MGFH01000213">
    <property type="protein sequence ID" value="OGM02240.1"/>
    <property type="molecule type" value="Genomic_DNA"/>
</dbReference>
<keyword evidence="1" id="KW-0472">Membrane</keyword>
<dbReference type="InterPro" id="IPR003018">
    <property type="entry name" value="GAF"/>
</dbReference>
<keyword evidence="1" id="KW-0812">Transmembrane</keyword>
<dbReference type="STRING" id="1817813.A2008_09075"/>
<proteinExistence type="predicted"/>
<accession>A0A1F7WHI4</accession>